<comment type="caution">
    <text evidence="1">The sequence shown here is derived from an EMBL/GenBank/DDBJ whole genome shotgun (WGS) entry which is preliminary data.</text>
</comment>
<dbReference type="Pfam" id="PF08309">
    <property type="entry name" value="LVIVD"/>
    <property type="match status" value="1"/>
</dbReference>
<keyword evidence="2" id="KW-1185">Reference proteome</keyword>
<gene>
    <name evidence="1" type="ORF">Pmani_022331</name>
</gene>
<evidence type="ECO:0000313" key="1">
    <source>
        <dbReference type="EMBL" id="KAK4305810.1"/>
    </source>
</evidence>
<dbReference type="AlphaFoldDB" id="A0AAE1U4D8"/>
<dbReference type="SUPFAM" id="SSF69322">
    <property type="entry name" value="Tricorn protease domain 2"/>
    <property type="match status" value="1"/>
</dbReference>
<name>A0AAE1U4D8_9EUCA</name>
<evidence type="ECO:0000313" key="2">
    <source>
        <dbReference type="Proteomes" id="UP001292094"/>
    </source>
</evidence>
<dbReference type="EMBL" id="JAWZYT010002228">
    <property type="protein sequence ID" value="KAK4305810.1"/>
    <property type="molecule type" value="Genomic_DNA"/>
</dbReference>
<dbReference type="InterPro" id="IPR013211">
    <property type="entry name" value="LVIVD"/>
</dbReference>
<sequence>MLSEFTHLRSCDPVVTDGEYAYVTLREGIACANSSNQLDVLDVSTLTNPILVKSYPMTSPAGLGIDGNTLFICDGTSGLKVFDVADKLEIDNNLLDQVTDFIPVDVIPIRAEKRLIVTAEEGLYQFDYQDPENLELLSDIPIK</sequence>
<proteinExistence type="predicted"/>
<reference evidence="1" key="1">
    <citation type="submission" date="2023-11" db="EMBL/GenBank/DDBJ databases">
        <title>Genome assemblies of two species of porcelain crab, Petrolisthes cinctipes and Petrolisthes manimaculis (Anomura: Porcellanidae).</title>
        <authorList>
            <person name="Angst P."/>
        </authorList>
    </citation>
    <scope>NUCLEOTIDE SEQUENCE</scope>
    <source>
        <strain evidence="1">PB745_02</strain>
        <tissue evidence="1">Gill</tissue>
    </source>
</reference>
<organism evidence="1 2">
    <name type="scientific">Petrolisthes manimaculis</name>
    <dbReference type="NCBI Taxonomy" id="1843537"/>
    <lineage>
        <taxon>Eukaryota</taxon>
        <taxon>Metazoa</taxon>
        <taxon>Ecdysozoa</taxon>
        <taxon>Arthropoda</taxon>
        <taxon>Crustacea</taxon>
        <taxon>Multicrustacea</taxon>
        <taxon>Malacostraca</taxon>
        <taxon>Eumalacostraca</taxon>
        <taxon>Eucarida</taxon>
        <taxon>Decapoda</taxon>
        <taxon>Pleocyemata</taxon>
        <taxon>Anomura</taxon>
        <taxon>Galatheoidea</taxon>
        <taxon>Porcellanidae</taxon>
        <taxon>Petrolisthes</taxon>
    </lineage>
</organism>
<dbReference type="Proteomes" id="UP001292094">
    <property type="component" value="Unassembled WGS sequence"/>
</dbReference>
<protein>
    <submittedName>
        <fullName evidence="1">Uncharacterized protein</fullName>
    </submittedName>
</protein>
<accession>A0AAE1U4D8</accession>